<dbReference type="Pfam" id="PF00658">
    <property type="entry name" value="MLLE"/>
    <property type="match status" value="1"/>
</dbReference>
<dbReference type="Pfam" id="PF00076">
    <property type="entry name" value="RRM_1"/>
    <property type="match status" value="2"/>
</dbReference>
<feature type="region of interest" description="Disordered" evidence="5">
    <location>
        <begin position="375"/>
        <end position="426"/>
    </location>
</feature>
<evidence type="ECO:0000259" key="6">
    <source>
        <dbReference type="PROSITE" id="PS50102"/>
    </source>
</evidence>
<dbReference type="AlphaFoldDB" id="A0AAV5AJN9"/>
<organism evidence="7 8">
    <name type="scientific">Clathrus columnatus</name>
    <dbReference type="NCBI Taxonomy" id="1419009"/>
    <lineage>
        <taxon>Eukaryota</taxon>
        <taxon>Fungi</taxon>
        <taxon>Dikarya</taxon>
        <taxon>Basidiomycota</taxon>
        <taxon>Agaricomycotina</taxon>
        <taxon>Agaricomycetes</taxon>
        <taxon>Phallomycetidae</taxon>
        <taxon>Phallales</taxon>
        <taxon>Clathraceae</taxon>
        <taxon>Clathrus</taxon>
    </lineage>
</organism>
<dbReference type="InterPro" id="IPR035979">
    <property type="entry name" value="RBD_domain_sf"/>
</dbReference>
<evidence type="ECO:0000256" key="4">
    <source>
        <dbReference type="PROSITE-ProRule" id="PRU00176"/>
    </source>
</evidence>
<feature type="region of interest" description="Disordered" evidence="5">
    <location>
        <begin position="510"/>
        <end position="612"/>
    </location>
</feature>
<dbReference type="SUPFAM" id="SSF54928">
    <property type="entry name" value="RNA-binding domain, RBD"/>
    <property type="match status" value="2"/>
</dbReference>
<dbReference type="PANTHER" id="PTHR24012">
    <property type="entry name" value="RNA BINDING PROTEIN"/>
    <property type="match status" value="1"/>
</dbReference>
<reference evidence="7" key="1">
    <citation type="submission" date="2021-10" db="EMBL/GenBank/DDBJ databases">
        <title>De novo Genome Assembly of Clathrus columnatus (Basidiomycota, Fungi) Using Illumina and Nanopore Sequence Data.</title>
        <authorList>
            <person name="Ogiso-Tanaka E."/>
            <person name="Itagaki H."/>
            <person name="Hosoya T."/>
            <person name="Hosaka K."/>
        </authorList>
    </citation>
    <scope>NUCLEOTIDE SEQUENCE</scope>
    <source>
        <strain evidence="7">MO-923</strain>
    </source>
</reference>
<dbReference type="InterPro" id="IPR012677">
    <property type="entry name" value="Nucleotide-bd_a/b_plait_sf"/>
</dbReference>
<feature type="domain" description="RRM" evidence="6">
    <location>
        <begin position="119"/>
        <end position="194"/>
    </location>
</feature>
<accession>A0AAV5AJN9</accession>
<evidence type="ECO:0000256" key="3">
    <source>
        <dbReference type="ARBA" id="ARBA00022884"/>
    </source>
</evidence>
<feature type="compositionally biased region" description="Polar residues" evidence="5">
    <location>
        <begin position="376"/>
        <end position="399"/>
    </location>
</feature>
<protein>
    <recommendedName>
        <fullName evidence="6">RRM domain-containing protein</fullName>
    </recommendedName>
</protein>
<dbReference type="Gene3D" id="1.10.1900.10">
    <property type="entry name" value="c-terminal domain of poly(a) binding protein"/>
    <property type="match status" value="2"/>
</dbReference>
<dbReference type="SUPFAM" id="SSF63570">
    <property type="entry name" value="PABC (PABP) domain"/>
    <property type="match status" value="2"/>
</dbReference>
<evidence type="ECO:0000256" key="1">
    <source>
        <dbReference type="ARBA" id="ARBA00008557"/>
    </source>
</evidence>
<feature type="compositionally biased region" description="Polar residues" evidence="5">
    <location>
        <begin position="696"/>
        <end position="723"/>
    </location>
</feature>
<dbReference type="InterPro" id="IPR000504">
    <property type="entry name" value="RRM_dom"/>
</dbReference>
<feature type="compositionally biased region" description="Low complexity" evidence="5">
    <location>
        <begin position="547"/>
        <end position="563"/>
    </location>
</feature>
<feature type="compositionally biased region" description="Low complexity" evidence="5">
    <location>
        <begin position="582"/>
        <end position="601"/>
    </location>
</feature>
<sequence>MASGYISPPPQDNPLPQDRSHPYLKEPLIYITNLAPHVAEHDIARVLEHCVPFRPNIPRDGSGRPLTGTIEFRELSSAERALATLNSRPIPLVNPPAYLYLSPFPPTNPPYVPPTPQAQPRLVKHLPLNFTDAALFDLFRPYGPLASVHVNQPGFSEPTAVVELYSEDDARAAEAGLHCTEVMDSTIAVQVYHQPRRPPPGSPSEYGVNPNAASFVPGYQQYSPPRSQYGGYSPSRASPFMHGPGQQVQFAPLHGPGANSHSGLIDPCNLFCKNLDPSIDSNELFNQFRRFGQIVSARVMRNENGQSRGFGFVSFQTPDQGVRDSKSHILKIKLLPSAASNALQGMNGIILGSKQIVVRLHEPKQLRQEKLAHRFANTSGSSHPRNRSGSGATSPTLSEGDSYWGRSSPGGPVPGAGHTDRPRRSSGSYYTAALAGNLNFSMKYDDLAALSPVVRKEILSGELSRRVKEQKEVPIAESELDQVIDALLSLSLQQVVDTIHDSAKLTEQVREVKDRISPPVASTPAALPQKQQQQSQSEQISEPDALVSVPQSHSPSPSNSQDSTLLDPTALGATASAPEHPSTPLSLSTSLSTPPRTSSPSGSVAPQPASERDRLLAAVTKLEPKLAIEVTDLLMSLSKRDRALCLFNSEVLKSKVAEAMDVLSVIEDEPAPVSTPSAPVTPQSKLSAAASAKLAQHTSPQTPDLSSSRGPSVVASPTPQTPGAKTEDNPAVYTLSSLAQLSAIDIIKLATSPNPTGLPIVKPDSIIVDQTDKFVDGLSGKPLTQQKQLLGEKLFRVVKSFGIKNSPKVTIRLLDEEDLRSLAHLMNSYPAVLKEKAMHVSSTMVTK</sequence>
<keyword evidence="2" id="KW-0677">Repeat</keyword>
<evidence type="ECO:0000256" key="2">
    <source>
        <dbReference type="ARBA" id="ARBA00022737"/>
    </source>
</evidence>
<feature type="compositionally biased region" description="Low complexity" evidence="5">
    <location>
        <begin position="684"/>
        <end position="695"/>
    </location>
</feature>
<comment type="caution">
    <text evidence="7">The sequence shown here is derived from an EMBL/GenBank/DDBJ whole genome shotgun (WGS) entry which is preliminary data.</text>
</comment>
<feature type="region of interest" description="Disordered" evidence="5">
    <location>
        <begin position="670"/>
        <end position="729"/>
    </location>
</feature>
<dbReference type="Proteomes" id="UP001050691">
    <property type="component" value="Unassembled WGS sequence"/>
</dbReference>
<comment type="similarity">
    <text evidence="1">Belongs to the polyadenylate-binding protein type-1 family.</text>
</comment>
<feature type="domain" description="RRM" evidence="6">
    <location>
        <begin position="268"/>
        <end position="363"/>
    </location>
</feature>
<dbReference type="GO" id="GO:0003723">
    <property type="term" value="F:RNA binding"/>
    <property type="evidence" value="ECO:0007669"/>
    <property type="project" value="UniProtKB-UniRule"/>
</dbReference>
<keyword evidence="8" id="KW-1185">Reference proteome</keyword>
<proteinExistence type="inferred from homology"/>
<evidence type="ECO:0000313" key="8">
    <source>
        <dbReference type="Proteomes" id="UP001050691"/>
    </source>
</evidence>
<dbReference type="SMART" id="SM00360">
    <property type="entry name" value="RRM"/>
    <property type="match status" value="3"/>
</dbReference>
<dbReference type="InterPro" id="IPR036053">
    <property type="entry name" value="PABP-dom"/>
</dbReference>
<dbReference type="EMBL" id="BPWL01000010">
    <property type="protein sequence ID" value="GJJ14849.1"/>
    <property type="molecule type" value="Genomic_DNA"/>
</dbReference>
<evidence type="ECO:0000256" key="5">
    <source>
        <dbReference type="SAM" id="MobiDB-lite"/>
    </source>
</evidence>
<gene>
    <name evidence="7" type="ORF">Clacol_009117</name>
</gene>
<dbReference type="Gene3D" id="3.30.70.330">
    <property type="match status" value="2"/>
</dbReference>
<name>A0AAV5AJN9_9AGAM</name>
<evidence type="ECO:0000313" key="7">
    <source>
        <dbReference type="EMBL" id="GJJ14849.1"/>
    </source>
</evidence>
<feature type="compositionally biased region" description="Polar residues" evidence="5">
    <location>
        <begin position="674"/>
        <end position="683"/>
    </location>
</feature>
<dbReference type="CDD" id="cd00590">
    <property type="entry name" value="RRM_SF"/>
    <property type="match status" value="2"/>
</dbReference>
<dbReference type="InterPro" id="IPR002004">
    <property type="entry name" value="PABP_HYD_C"/>
</dbReference>
<keyword evidence="3 4" id="KW-0694">RNA-binding</keyword>
<feature type="compositionally biased region" description="Low complexity" evidence="5">
    <location>
        <begin position="529"/>
        <end position="540"/>
    </location>
</feature>
<feature type="region of interest" description="Disordered" evidence="5">
    <location>
        <begin position="1"/>
        <end position="21"/>
    </location>
</feature>
<dbReference type="PROSITE" id="PS50102">
    <property type="entry name" value="RRM"/>
    <property type="match status" value="2"/>
</dbReference>